<dbReference type="GO" id="GO:0046982">
    <property type="term" value="F:protein heterodimerization activity"/>
    <property type="evidence" value="ECO:0007669"/>
    <property type="project" value="InterPro"/>
</dbReference>
<accession>A9NTJ8</accession>
<dbReference type="InterPro" id="IPR003958">
    <property type="entry name" value="CBFA_NFYB_domain"/>
</dbReference>
<feature type="domain" description="Transcription factor CBF/NF-Y/archaeal histone" evidence="8">
    <location>
        <begin position="97"/>
        <end position="161"/>
    </location>
</feature>
<organism evidence="9">
    <name type="scientific">Picea sitchensis</name>
    <name type="common">Sitka spruce</name>
    <name type="synonym">Pinus sitchensis</name>
    <dbReference type="NCBI Taxonomy" id="3332"/>
    <lineage>
        <taxon>Eukaryota</taxon>
        <taxon>Viridiplantae</taxon>
        <taxon>Streptophyta</taxon>
        <taxon>Embryophyta</taxon>
        <taxon>Tracheophyta</taxon>
        <taxon>Spermatophyta</taxon>
        <taxon>Pinopsida</taxon>
        <taxon>Pinidae</taxon>
        <taxon>Conifers I</taxon>
        <taxon>Pinales</taxon>
        <taxon>Pinaceae</taxon>
        <taxon>Picea</taxon>
    </lineage>
</organism>
<dbReference type="InterPro" id="IPR050568">
    <property type="entry name" value="Transcr_DNA_Rep_Reg"/>
</dbReference>
<dbReference type="CDD" id="cd22908">
    <property type="entry name" value="HFD_NFYC-like"/>
    <property type="match status" value="1"/>
</dbReference>
<feature type="compositionally biased region" description="Low complexity" evidence="7">
    <location>
        <begin position="48"/>
        <end position="62"/>
    </location>
</feature>
<dbReference type="Gene3D" id="1.10.20.10">
    <property type="entry name" value="Histone, subunit A"/>
    <property type="match status" value="1"/>
</dbReference>
<dbReference type="GO" id="GO:0005634">
    <property type="term" value="C:nucleus"/>
    <property type="evidence" value="ECO:0007669"/>
    <property type="project" value="UniProtKB-SubCell"/>
</dbReference>
<reference evidence="9" key="1">
    <citation type="journal article" date="2008" name="BMC Genomics">
        <title>A conifer genomics resource of 200,000 spruce (Picea spp.) ESTs and 6,464 high-quality, sequence-finished full-length cDNAs for Sitka spruce (Picea sitchensis).</title>
        <authorList>
            <person name="Ralph S.G."/>
            <person name="Chun H.J."/>
            <person name="Kolosova N."/>
            <person name="Cooper D."/>
            <person name="Oddy C."/>
            <person name="Ritland C.E."/>
            <person name="Kirkpatrick R."/>
            <person name="Moore R."/>
            <person name="Barber S."/>
            <person name="Holt R.A."/>
            <person name="Jones S.J."/>
            <person name="Marra M.A."/>
            <person name="Douglas C.J."/>
            <person name="Ritland K."/>
            <person name="Bohlmann J."/>
        </authorList>
    </citation>
    <scope>NUCLEOTIDE SEQUENCE</scope>
    <source>
        <tissue evidence="9">Green portion of the leader tissue</tissue>
    </source>
</reference>
<evidence type="ECO:0000256" key="1">
    <source>
        <dbReference type="ARBA" id="ARBA00004123"/>
    </source>
</evidence>
<evidence type="ECO:0000256" key="2">
    <source>
        <dbReference type="ARBA" id="ARBA00023015"/>
    </source>
</evidence>
<dbReference type="InterPro" id="IPR009072">
    <property type="entry name" value="Histone-fold"/>
</dbReference>
<dbReference type="SUPFAM" id="SSF47113">
    <property type="entry name" value="Histone-fold"/>
    <property type="match status" value="1"/>
</dbReference>
<dbReference type="PANTHER" id="PTHR10252:SF8">
    <property type="entry name" value="NUCLEAR TRANSCRIPTION FACTOR Y SUBUNIT GAMMA"/>
    <property type="match status" value="1"/>
</dbReference>
<name>A9NTJ8_PICSI</name>
<dbReference type="AlphaFoldDB" id="A9NTJ8"/>
<dbReference type="FunFam" id="1.10.20.10:FF:000006">
    <property type="entry name" value="Nuclear transcription factor Y subunit gamma"/>
    <property type="match status" value="1"/>
</dbReference>
<evidence type="ECO:0000256" key="6">
    <source>
        <dbReference type="ARBA" id="ARBA00038129"/>
    </source>
</evidence>
<proteinExistence type="evidence at transcript level"/>
<comment type="subcellular location">
    <subcellularLocation>
        <location evidence="1">Nucleus</location>
    </subcellularLocation>
</comment>
<keyword evidence="5" id="KW-0539">Nucleus</keyword>
<dbReference type="EMBL" id="EF084647">
    <property type="protein sequence ID" value="ABK23959.1"/>
    <property type="molecule type" value="mRNA"/>
</dbReference>
<dbReference type="Pfam" id="PF00808">
    <property type="entry name" value="CBFD_NFYB_HMF"/>
    <property type="match status" value="1"/>
</dbReference>
<dbReference type="GO" id="GO:0000981">
    <property type="term" value="F:DNA-binding transcription factor activity, RNA polymerase II-specific"/>
    <property type="evidence" value="ECO:0007669"/>
    <property type="project" value="TreeGrafter"/>
</dbReference>
<comment type="similarity">
    <text evidence="6">Belongs to the NFYC/HAP5 subunit family.</text>
</comment>
<protein>
    <recommendedName>
        <fullName evidence="8">Transcription factor CBF/NF-Y/archaeal histone domain-containing protein</fullName>
    </recommendedName>
</protein>
<dbReference type="PANTHER" id="PTHR10252">
    <property type="entry name" value="HISTONE-LIKE TRANSCRIPTION FACTOR CCAAT-RELATED"/>
    <property type="match status" value="1"/>
</dbReference>
<evidence type="ECO:0000313" key="9">
    <source>
        <dbReference type="EMBL" id="ABK23959.1"/>
    </source>
</evidence>
<evidence type="ECO:0000256" key="4">
    <source>
        <dbReference type="ARBA" id="ARBA00023163"/>
    </source>
</evidence>
<keyword evidence="4" id="KW-0804">Transcription</keyword>
<keyword evidence="3" id="KW-0238">DNA-binding</keyword>
<feature type="region of interest" description="Disordered" evidence="7">
    <location>
        <begin position="43"/>
        <end position="64"/>
    </location>
</feature>
<dbReference type="GO" id="GO:0000978">
    <property type="term" value="F:RNA polymerase II cis-regulatory region sequence-specific DNA binding"/>
    <property type="evidence" value="ECO:0007669"/>
    <property type="project" value="TreeGrafter"/>
</dbReference>
<evidence type="ECO:0000256" key="7">
    <source>
        <dbReference type="SAM" id="MobiDB-lite"/>
    </source>
</evidence>
<keyword evidence="2" id="KW-0805">Transcription regulation</keyword>
<evidence type="ECO:0000256" key="5">
    <source>
        <dbReference type="ARBA" id="ARBA00023242"/>
    </source>
</evidence>
<sequence length="268" mass="30773">MEEHSAMQHMPMHYRAMPYPNTQIQPNIAAHGAFQQPPIHAHHHALSSHHNQLPYQHQQQIHQHQRQLHHQQQQQIEVFWANQMQEIEQAVDFRNHSLPLARIKKIMKSDDENVRMISAEAPVVFAKACEMFINELTLRAWIHTEENKRRTLQKNDIAAAIARTDIFDFLIDIVPRDELKEDQVINLGNPRSALSVGSSSTNAAAGANSFPYYYLPNQHSVPHGVFVGKPMDPTIYMQQPQSPVAYMPNIWQWGHMQADQSKSPNPGS</sequence>
<evidence type="ECO:0000259" key="8">
    <source>
        <dbReference type="Pfam" id="PF00808"/>
    </source>
</evidence>
<dbReference type="OMA" id="GYQANQM"/>
<evidence type="ECO:0000256" key="3">
    <source>
        <dbReference type="ARBA" id="ARBA00023125"/>
    </source>
</evidence>